<accession>A0ABD2P9W5</accession>
<proteinExistence type="predicted"/>
<evidence type="ECO:0000313" key="7">
    <source>
        <dbReference type="Proteomes" id="UP001516400"/>
    </source>
</evidence>
<dbReference type="Pfam" id="PF00089">
    <property type="entry name" value="Trypsin"/>
    <property type="match status" value="1"/>
</dbReference>
<evidence type="ECO:0000256" key="3">
    <source>
        <dbReference type="ARBA" id="ARBA00022825"/>
    </source>
</evidence>
<comment type="caution">
    <text evidence="6">The sequence shown here is derived from an EMBL/GenBank/DDBJ whole genome shotgun (WGS) entry which is preliminary data.</text>
</comment>
<evidence type="ECO:0000313" key="6">
    <source>
        <dbReference type="EMBL" id="KAL3287537.1"/>
    </source>
</evidence>
<dbReference type="GO" id="GO:0008236">
    <property type="term" value="F:serine-type peptidase activity"/>
    <property type="evidence" value="ECO:0007669"/>
    <property type="project" value="UniProtKB-KW"/>
</dbReference>
<protein>
    <recommendedName>
        <fullName evidence="5">Peptidase S1 domain-containing protein</fullName>
    </recommendedName>
</protein>
<evidence type="ECO:0000256" key="4">
    <source>
        <dbReference type="ARBA" id="ARBA00023157"/>
    </source>
</evidence>
<dbReference type="PROSITE" id="PS00135">
    <property type="entry name" value="TRYPSIN_SER"/>
    <property type="match status" value="1"/>
</dbReference>
<dbReference type="PANTHER" id="PTHR24264:SF58">
    <property type="entry name" value="SI:DKEY-33M11.8-RELATED"/>
    <property type="match status" value="1"/>
</dbReference>
<name>A0ABD2P9W5_9CUCU</name>
<dbReference type="CDD" id="cd00190">
    <property type="entry name" value="Tryp_SPc"/>
    <property type="match status" value="1"/>
</dbReference>
<keyword evidence="4" id="KW-1015">Disulfide bond</keyword>
<dbReference type="Proteomes" id="UP001516400">
    <property type="component" value="Unassembled WGS sequence"/>
</dbReference>
<dbReference type="SUPFAM" id="SSF50494">
    <property type="entry name" value="Trypsin-like serine proteases"/>
    <property type="match status" value="1"/>
</dbReference>
<dbReference type="EMBL" id="JABFTP020000185">
    <property type="protein sequence ID" value="KAL3287537.1"/>
    <property type="molecule type" value="Genomic_DNA"/>
</dbReference>
<dbReference type="GO" id="GO:0006508">
    <property type="term" value="P:proteolysis"/>
    <property type="evidence" value="ECO:0007669"/>
    <property type="project" value="UniProtKB-KW"/>
</dbReference>
<keyword evidence="3" id="KW-0720">Serine protease</keyword>
<keyword evidence="1" id="KW-0645">Protease</keyword>
<evidence type="ECO:0000256" key="1">
    <source>
        <dbReference type="ARBA" id="ARBA00022670"/>
    </source>
</evidence>
<dbReference type="PROSITE" id="PS50240">
    <property type="entry name" value="TRYPSIN_DOM"/>
    <property type="match status" value="1"/>
</dbReference>
<dbReference type="InterPro" id="IPR050127">
    <property type="entry name" value="Serine_Proteases_S1"/>
</dbReference>
<sequence>MTSLLSPQTPAEVLLNESQITTRNVITTAVLHNIARHMNDQLSVDKESLEMEMDPNNVAIDIGNMEPAAHCVQFYENEPEAVLAISGNSDITIAALQRQPAAIIFIHGKFNPKDYSNDIAMILVERPFVLNAFTHLIKVPSKIIQEDMVDICKEATIIGWGHKEKWLPEETNYKLSYKFDPVLQCVELPIMSTGSCALRNLGVLDDSLFCAMGEGKDACQGDSGGPLFCGDTQYGIVSSGYGCALENEPGYYTRIDRFLGFIDLVSEKPSKAKIPKSGSNRISSRFYIVMFLILYFKVKF</sequence>
<dbReference type="InterPro" id="IPR001314">
    <property type="entry name" value="Peptidase_S1A"/>
</dbReference>
<gene>
    <name evidence="6" type="ORF">HHI36_002005</name>
</gene>
<keyword evidence="2" id="KW-0378">Hydrolase</keyword>
<dbReference type="PANTHER" id="PTHR24264">
    <property type="entry name" value="TRYPSIN-RELATED"/>
    <property type="match status" value="1"/>
</dbReference>
<dbReference type="Gene3D" id="2.40.10.10">
    <property type="entry name" value="Trypsin-like serine proteases"/>
    <property type="match status" value="2"/>
</dbReference>
<dbReference type="InterPro" id="IPR043504">
    <property type="entry name" value="Peptidase_S1_PA_chymotrypsin"/>
</dbReference>
<feature type="domain" description="Peptidase S1" evidence="5">
    <location>
        <begin position="68"/>
        <end position="267"/>
    </location>
</feature>
<reference evidence="6 7" key="1">
    <citation type="journal article" date="2021" name="BMC Biol.">
        <title>Horizontally acquired antibacterial genes associated with adaptive radiation of ladybird beetles.</title>
        <authorList>
            <person name="Li H.S."/>
            <person name="Tang X.F."/>
            <person name="Huang Y.H."/>
            <person name="Xu Z.Y."/>
            <person name="Chen M.L."/>
            <person name="Du X.Y."/>
            <person name="Qiu B.Y."/>
            <person name="Chen P.T."/>
            <person name="Zhang W."/>
            <person name="Slipinski A."/>
            <person name="Escalona H.E."/>
            <person name="Waterhouse R.M."/>
            <person name="Zwick A."/>
            <person name="Pang H."/>
        </authorList>
    </citation>
    <scope>NUCLEOTIDE SEQUENCE [LARGE SCALE GENOMIC DNA]</scope>
    <source>
        <strain evidence="6">SYSU2018</strain>
    </source>
</reference>
<organism evidence="6 7">
    <name type="scientific">Cryptolaemus montrouzieri</name>
    <dbReference type="NCBI Taxonomy" id="559131"/>
    <lineage>
        <taxon>Eukaryota</taxon>
        <taxon>Metazoa</taxon>
        <taxon>Ecdysozoa</taxon>
        <taxon>Arthropoda</taxon>
        <taxon>Hexapoda</taxon>
        <taxon>Insecta</taxon>
        <taxon>Pterygota</taxon>
        <taxon>Neoptera</taxon>
        <taxon>Endopterygota</taxon>
        <taxon>Coleoptera</taxon>
        <taxon>Polyphaga</taxon>
        <taxon>Cucujiformia</taxon>
        <taxon>Coccinelloidea</taxon>
        <taxon>Coccinellidae</taxon>
        <taxon>Scymninae</taxon>
        <taxon>Scymnini</taxon>
        <taxon>Cryptolaemus</taxon>
    </lineage>
</organism>
<evidence type="ECO:0000256" key="2">
    <source>
        <dbReference type="ARBA" id="ARBA00022801"/>
    </source>
</evidence>
<keyword evidence="7" id="KW-1185">Reference proteome</keyword>
<dbReference type="SMART" id="SM00020">
    <property type="entry name" value="Tryp_SPc"/>
    <property type="match status" value="1"/>
</dbReference>
<dbReference type="AlphaFoldDB" id="A0ABD2P9W5"/>
<dbReference type="InterPro" id="IPR033116">
    <property type="entry name" value="TRYPSIN_SER"/>
</dbReference>
<dbReference type="PRINTS" id="PR00722">
    <property type="entry name" value="CHYMOTRYPSIN"/>
</dbReference>
<dbReference type="InterPro" id="IPR001254">
    <property type="entry name" value="Trypsin_dom"/>
</dbReference>
<dbReference type="InterPro" id="IPR009003">
    <property type="entry name" value="Peptidase_S1_PA"/>
</dbReference>
<evidence type="ECO:0000259" key="5">
    <source>
        <dbReference type="PROSITE" id="PS50240"/>
    </source>
</evidence>